<evidence type="ECO:0000313" key="2">
    <source>
        <dbReference type="Proteomes" id="UP000078492"/>
    </source>
</evidence>
<dbReference type="AlphaFoldDB" id="A0A151JNT8"/>
<sequence length="76" mass="8847">MDRVKDYMHRKLVERKGYHPLSPCPLSPPPQSKENPRYWECPNQKALKSPTSKPLLATSEPPIVFERCCSRKNIIK</sequence>
<organism evidence="1 2">
    <name type="scientific">Trachymyrmex cornetzi</name>
    <dbReference type="NCBI Taxonomy" id="471704"/>
    <lineage>
        <taxon>Eukaryota</taxon>
        <taxon>Metazoa</taxon>
        <taxon>Ecdysozoa</taxon>
        <taxon>Arthropoda</taxon>
        <taxon>Hexapoda</taxon>
        <taxon>Insecta</taxon>
        <taxon>Pterygota</taxon>
        <taxon>Neoptera</taxon>
        <taxon>Endopterygota</taxon>
        <taxon>Hymenoptera</taxon>
        <taxon>Apocrita</taxon>
        <taxon>Aculeata</taxon>
        <taxon>Formicoidea</taxon>
        <taxon>Formicidae</taxon>
        <taxon>Myrmicinae</taxon>
        <taxon>Trachymyrmex</taxon>
    </lineage>
</organism>
<name>A0A151JNT8_9HYME</name>
<evidence type="ECO:0000313" key="1">
    <source>
        <dbReference type="EMBL" id="KYN28353.1"/>
    </source>
</evidence>
<keyword evidence="2" id="KW-1185">Reference proteome</keyword>
<dbReference type="Proteomes" id="UP000078492">
    <property type="component" value="Unassembled WGS sequence"/>
</dbReference>
<protein>
    <submittedName>
        <fullName evidence="1">Uncharacterized protein</fullName>
    </submittedName>
</protein>
<accession>A0A151JNT8</accession>
<proteinExistence type="predicted"/>
<gene>
    <name evidence="1" type="ORF">ALC57_02230</name>
</gene>
<reference evidence="1 2" key="1">
    <citation type="submission" date="2015-09" db="EMBL/GenBank/DDBJ databases">
        <title>Trachymyrmex cornetzi WGS genome.</title>
        <authorList>
            <person name="Nygaard S."/>
            <person name="Hu H."/>
            <person name="Boomsma J."/>
            <person name="Zhang G."/>
        </authorList>
    </citation>
    <scope>NUCLEOTIDE SEQUENCE [LARGE SCALE GENOMIC DNA]</scope>
    <source>
        <strain evidence="1">Tcor2-1</strain>
        <tissue evidence="1">Whole body</tissue>
    </source>
</reference>
<dbReference type="EMBL" id="KQ978789">
    <property type="protein sequence ID" value="KYN28353.1"/>
    <property type="molecule type" value="Genomic_DNA"/>
</dbReference>